<dbReference type="PANTHER" id="PTHR43762">
    <property type="entry name" value="L-GULONOLACTONE OXIDASE"/>
    <property type="match status" value="1"/>
</dbReference>
<dbReference type="InterPro" id="IPR015213">
    <property type="entry name" value="Cholesterol_OX_subst-bd"/>
</dbReference>
<protein>
    <recommendedName>
        <fullName evidence="2">FAD-binding PCMH-type domain-containing protein</fullName>
    </recommendedName>
</protein>
<feature type="chain" id="PRO_5035173704" description="FAD-binding PCMH-type domain-containing protein" evidence="1">
    <location>
        <begin position="25"/>
        <end position="578"/>
    </location>
</feature>
<feature type="signal peptide" evidence="1">
    <location>
        <begin position="1"/>
        <end position="24"/>
    </location>
</feature>
<evidence type="ECO:0000259" key="2">
    <source>
        <dbReference type="PROSITE" id="PS51387"/>
    </source>
</evidence>
<dbReference type="Proteomes" id="UP000708208">
    <property type="component" value="Unassembled WGS sequence"/>
</dbReference>
<dbReference type="InterPro" id="IPR016166">
    <property type="entry name" value="FAD-bd_PCMH"/>
</dbReference>
<dbReference type="GO" id="GO:0016899">
    <property type="term" value="F:oxidoreductase activity, acting on the CH-OH group of donors, oxygen as acceptor"/>
    <property type="evidence" value="ECO:0007669"/>
    <property type="project" value="InterPro"/>
</dbReference>
<dbReference type="AlphaFoldDB" id="A0A8J2JZV7"/>
<evidence type="ECO:0000313" key="3">
    <source>
        <dbReference type="EMBL" id="CAG7730080.1"/>
    </source>
</evidence>
<keyword evidence="1" id="KW-0732">Signal</keyword>
<dbReference type="PROSITE" id="PS51387">
    <property type="entry name" value="FAD_PCMH"/>
    <property type="match status" value="1"/>
</dbReference>
<dbReference type="OrthoDB" id="8248937at2759"/>
<accession>A0A8J2JZV7</accession>
<sequence>MAFRTDQIFPYSLILTIFVATCSLELIPQNEGTEASACQAPENFPRDLELYKGEFHNWAEDLIVKGLWNAVPRTPTEVLKLVNWAYQHNYTIRPSGYMHTWAPTTVVKNTTECQHERVIVMKTNESLTQMKMTRNYPFPTVWAQSGANMGNIMSFLEENGYGFNASPAPGPITLGGVVAIAGHGTGIPAVGEIPTPGKSFGSISNLVVDFTAVVWDPKEDAYVLKTFQRSDPEAKAFLTSMGRVFILDMTLRVMSNYNLRCESRIDIPATELFADPKTVKPETRTISKIIDSSGRMETILFPFTARPWLKIWTVSPIRPFFSRATRQPYNYPFSDNIPQPVAAMASNISNGAWELTPAFGELEYDMVVSGLATSFSSDLWGPSKNLLLYIQATTLRLTENGAAILTSRKNIQRVIHESFAFFTKLVQEYQAKSKFPINGPLEIRVSGIDNPGDVGIPGAEAPAISPLYPVNANIFFSEYDVCIWFNILTFPSTPHAIEFLQRMETFFYETYNGDYALIRPEWSKGWAYKNNTSWSNDEMLQETIPKSLPHWSYSVATYDKYDPHRVFSNEFLDILFSA</sequence>
<feature type="domain" description="FAD-binding PCMH-type" evidence="2">
    <location>
        <begin position="55"/>
        <end position="256"/>
    </location>
</feature>
<comment type="caution">
    <text evidence="3">The sequence shown here is derived from an EMBL/GenBank/DDBJ whole genome shotgun (WGS) entry which is preliminary data.</text>
</comment>
<dbReference type="EMBL" id="CAJVCH010188679">
    <property type="protein sequence ID" value="CAG7730080.1"/>
    <property type="molecule type" value="Genomic_DNA"/>
</dbReference>
<dbReference type="Pfam" id="PF01565">
    <property type="entry name" value="FAD_binding_4"/>
    <property type="match status" value="1"/>
</dbReference>
<dbReference type="PANTHER" id="PTHR43762:SF1">
    <property type="entry name" value="D-ARABINONO-1,4-LACTONE OXIDASE"/>
    <property type="match status" value="1"/>
</dbReference>
<organism evidence="3 4">
    <name type="scientific">Allacma fusca</name>
    <dbReference type="NCBI Taxonomy" id="39272"/>
    <lineage>
        <taxon>Eukaryota</taxon>
        <taxon>Metazoa</taxon>
        <taxon>Ecdysozoa</taxon>
        <taxon>Arthropoda</taxon>
        <taxon>Hexapoda</taxon>
        <taxon>Collembola</taxon>
        <taxon>Symphypleona</taxon>
        <taxon>Sminthuridae</taxon>
        <taxon>Allacma</taxon>
    </lineage>
</organism>
<proteinExistence type="predicted"/>
<dbReference type="InterPro" id="IPR010031">
    <property type="entry name" value="FAD_lactone_oxidase-like"/>
</dbReference>
<evidence type="ECO:0000313" key="4">
    <source>
        <dbReference type="Proteomes" id="UP000708208"/>
    </source>
</evidence>
<reference evidence="3" key="1">
    <citation type="submission" date="2021-06" db="EMBL/GenBank/DDBJ databases">
        <authorList>
            <person name="Hodson N. C."/>
            <person name="Mongue J. A."/>
            <person name="Jaron S. K."/>
        </authorList>
    </citation>
    <scope>NUCLEOTIDE SEQUENCE</scope>
</reference>
<gene>
    <name evidence="3" type="ORF">AFUS01_LOCUS18753</name>
</gene>
<keyword evidence="4" id="KW-1185">Reference proteome</keyword>
<name>A0A8J2JZV7_9HEXA</name>
<dbReference type="GO" id="GO:0071949">
    <property type="term" value="F:FAD binding"/>
    <property type="evidence" value="ECO:0007669"/>
    <property type="project" value="InterPro"/>
</dbReference>
<evidence type="ECO:0000256" key="1">
    <source>
        <dbReference type="SAM" id="SignalP"/>
    </source>
</evidence>
<dbReference type="InterPro" id="IPR006094">
    <property type="entry name" value="Oxid_FAD_bind_N"/>
</dbReference>
<dbReference type="Pfam" id="PF09129">
    <property type="entry name" value="Chol_subst-bind"/>
    <property type="match status" value="1"/>
</dbReference>